<dbReference type="Proteomes" id="UP000247832">
    <property type="component" value="Unassembled WGS sequence"/>
</dbReference>
<dbReference type="Gene3D" id="3.40.50.2000">
    <property type="entry name" value="Glycogen Phosphorylase B"/>
    <property type="match status" value="2"/>
</dbReference>
<protein>
    <submittedName>
        <fullName evidence="4">Mannosyltransferase</fullName>
    </submittedName>
</protein>
<dbReference type="EMBL" id="QJVD01000009">
    <property type="protein sequence ID" value="PYI67408.1"/>
    <property type="molecule type" value="Genomic_DNA"/>
</dbReference>
<keyword evidence="1 4" id="KW-0328">Glycosyltransferase</keyword>
<gene>
    <name evidence="4" type="ORF">CVV68_09895</name>
</gene>
<dbReference type="Pfam" id="PF13439">
    <property type="entry name" value="Glyco_transf_4"/>
    <property type="match status" value="1"/>
</dbReference>
<dbReference type="CDD" id="cd03809">
    <property type="entry name" value="GT4_MtfB-like"/>
    <property type="match status" value="1"/>
</dbReference>
<comment type="caution">
    <text evidence="4">The sequence shown here is derived from an EMBL/GenBank/DDBJ whole genome shotgun (WGS) entry which is preliminary data.</text>
</comment>
<evidence type="ECO:0000313" key="4">
    <source>
        <dbReference type="EMBL" id="PYI67408.1"/>
    </source>
</evidence>
<feature type="domain" description="Glycosyltransferase subfamily 4-like N-terminal" evidence="3">
    <location>
        <begin position="80"/>
        <end position="183"/>
    </location>
</feature>
<organism evidence="4 5">
    <name type="scientific">Arthrobacter livingstonensis</name>
    <dbReference type="NCBI Taxonomy" id="670078"/>
    <lineage>
        <taxon>Bacteria</taxon>
        <taxon>Bacillati</taxon>
        <taxon>Actinomycetota</taxon>
        <taxon>Actinomycetes</taxon>
        <taxon>Micrococcales</taxon>
        <taxon>Micrococcaceae</taxon>
        <taxon>Arthrobacter</taxon>
    </lineage>
</organism>
<dbReference type="AlphaFoldDB" id="A0A2V5L823"/>
<dbReference type="GO" id="GO:0016757">
    <property type="term" value="F:glycosyltransferase activity"/>
    <property type="evidence" value="ECO:0007669"/>
    <property type="project" value="UniProtKB-KW"/>
</dbReference>
<dbReference type="Pfam" id="PF13692">
    <property type="entry name" value="Glyco_trans_1_4"/>
    <property type="match status" value="1"/>
</dbReference>
<dbReference type="OrthoDB" id="9801609at2"/>
<reference evidence="4 5" key="1">
    <citation type="submission" date="2018-05" db="EMBL/GenBank/DDBJ databases">
        <title>Genetic diversity of glacier-inhabiting Cryobacterium bacteria in China and description of Cryobacterium mengkeensis sp. nov. and Arthrobacter glacialis sp. nov.</title>
        <authorList>
            <person name="Liu Q."/>
            <person name="Xin Y.-H."/>
        </authorList>
    </citation>
    <scope>NUCLEOTIDE SEQUENCE [LARGE SCALE GENOMIC DNA]</scope>
    <source>
        <strain evidence="4 5">LI2</strain>
    </source>
</reference>
<accession>A0A2V5L823</accession>
<evidence type="ECO:0000256" key="2">
    <source>
        <dbReference type="ARBA" id="ARBA00022679"/>
    </source>
</evidence>
<evidence type="ECO:0000259" key="3">
    <source>
        <dbReference type="Pfam" id="PF13439"/>
    </source>
</evidence>
<dbReference type="PANTHER" id="PTHR46401:SF2">
    <property type="entry name" value="GLYCOSYLTRANSFERASE WBBK-RELATED"/>
    <property type="match status" value="1"/>
</dbReference>
<keyword evidence="5" id="KW-1185">Reference proteome</keyword>
<dbReference type="PANTHER" id="PTHR46401">
    <property type="entry name" value="GLYCOSYLTRANSFERASE WBBK-RELATED"/>
    <property type="match status" value="1"/>
</dbReference>
<dbReference type="SUPFAM" id="SSF53756">
    <property type="entry name" value="UDP-Glycosyltransferase/glycogen phosphorylase"/>
    <property type="match status" value="1"/>
</dbReference>
<evidence type="ECO:0000313" key="5">
    <source>
        <dbReference type="Proteomes" id="UP000247832"/>
    </source>
</evidence>
<keyword evidence="2 4" id="KW-0808">Transferase</keyword>
<sequence length="369" mass="40296">MTASSTPGPPPRGRRPKITIDARFTRLDHHDGISRYGASLIAAVAPYADVTMLIHDERQLALLPALPWVKINSPLSPLELFVARHVNRLGADLVFCPMQTMGSWGRKYPLVLTLHDLIYYEHPAPPGFLPAPVRVLWRLYHKAYWPQRVLLNRADVVATISATTLGLMNKFSLTRKPIRIVGNAPQGGRKPRDPAVAPEKSLTYMGSFMPYKNVETLIAGMAQLPDFTLNLLSRVTPERRAELESLIPDGAKVVFHNGVTDAEYDELLLRTTALVTLSKAEGYGLPLVEAMALGTPVVVAETDIFREVGGTAAHYVPADSPTAFAAAVHALDDHDIWAASSTASVAQAGTFSWDASARELLAIVEELRG</sequence>
<dbReference type="InterPro" id="IPR028098">
    <property type="entry name" value="Glyco_trans_4-like_N"/>
</dbReference>
<dbReference type="RefSeq" id="WP_110500848.1">
    <property type="nucleotide sequence ID" value="NZ_QJVD01000009.1"/>
</dbReference>
<proteinExistence type="predicted"/>
<name>A0A2V5L823_9MICC</name>
<evidence type="ECO:0000256" key="1">
    <source>
        <dbReference type="ARBA" id="ARBA00022676"/>
    </source>
</evidence>
<dbReference type="GO" id="GO:0009103">
    <property type="term" value="P:lipopolysaccharide biosynthetic process"/>
    <property type="evidence" value="ECO:0007669"/>
    <property type="project" value="TreeGrafter"/>
</dbReference>